<evidence type="ECO:0000313" key="3">
    <source>
        <dbReference type="Proteomes" id="UP000067399"/>
    </source>
</evidence>
<dbReference type="RefSeq" id="WP_066042548.1">
    <property type="nucleotide sequence ID" value="NZ_AP013042.1"/>
</dbReference>
<dbReference type="PANTHER" id="PTHR32182:SF22">
    <property type="entry name" value="ATP-DEPENDENT ENDONUCLEASE, OLD FAMILY-RELATED"/>
    <property type="match status" value="1"/>
</dbReference>
<dbReference type="OrthoDB" id="104167at2"/>
<keyword evidence="3" id="KW-1185">Reference proteome</keyword>
<dbReference type="InterPro" id="IPR014555">
    <property type="entry name" value="RecF-like"/>
</dbReference>
<dbReference type="EMBL" id="AP013042">
    <property type="protein sequence ID" value="BAS67142.1"/>
    <property type="molecule type" value="Genomic_DNA"/>
</dbReference>
<dbReference type="GO" id="GO:0016887">
    <property type="term" value="F:ATP hydrolysis activity"/>
    <property type="evidence" value="ECO:0007669"/>
    <property type="project" value="InterPro"/>
</dbReference>
<dbReference type="STRING" id="1303921.BSEPE_0118"/>
<evidence type="ECO:0000313" key="2">
    <source>
        <dbReference type="EMBL" id="BAS67142.1"/>
    </source>
</evidence>
<dbReference type="PANTHER" id="PTHR32182">
    <property type="entry name" value="DNA REPLICATION AND REPAIR PROTEIN RECF"/>
    <property type="match status" value="1"/>
</dbReference>
<sequence>MDNLSHIKIKGFKSIKELDLEMKPINVLIGANGSGKSNFISVFEFLKYAVDDNIEKTELYVKQHGGSDAFLLFGSNITKKINIDINIQKHKYSLGFEVDYNKDVLTSTSIASNLENSYDNFIYFEKDIKSINTYHFHNTGKAVSFKKYQEKNDYAFLRSDAKNIAPFLYHIREKFNQEYRQIVQSIQTVAPYFHDFVLNLVGEKNDERILLRWQHKNDLDNDFSANQLSDGTARFICMATLFLQPKELRPKTIILDEPEIGLHPTAIAVLSEIIQTVANDGAQVIISTQSVELANYFEPDDFIIVDYENGESKFKRLNAQDLGDWIETYQVGEAWSEGLLGGEPKW</sequence>
<dbReference type="InterPro" id="IPR003959">
    <property type="entry name" value="ATPase_AAA_core"/>
</dbReference>
<name>A0A0P0UQ56_9GAMM</name>
<dbReference type="CDD" id="cd00267">
    <property type="entry name" value="ABC_ATPase"/>
    <property type="match status" value="1"/>
</dbReference>
<dbReference type="PIRSF" id="PIRSF029347">
    <property type="entry name" value="RecF"/>
    <property type="match status" value="1"/>
</dbReference>
<dbReference type="GO" id="GO:0005524">
    <property type="term" value="F:ATP binding"/>
    <property type="evidence" value="ECO:0007669"/>
    <property type="project" value="InterPro"/>
</dbReference>
<accession>A0A0P0UQ56</accession>
<dbReference type="GO" id="GO:0000731">
    <property type="term" value="P:DNA synthesis involved in DNA repair"/>
    <property type="evidence" value="ECO:0007669"/>
    <property type="project" value="TreeGrafter"/>
</dbReference>
<dbReference type="AlphaFoldDB" id="A0A0P0UQ56"/>
<proteinExistence type="predicted"/>
<evidence type="ECO:0000259" key="1">
    <source>
        <dbReference type="Pfam" id="PF13304"/>
    </source>
</evidence>
<dbReference type="SUPFAM" id="SSF52540">
    <property type="entry name" value="P-loop containing nucleoside triphosphate hydrolases"/>
    <property type="match status" value="1"/>
</dbReference>
<organism evidence="2 3">
    <name type="scientific">endosymbiont of Bathymodiolus septemdierum str. Myojin knoll</name>
    <dbReference type="NCBI Taxonomy" id="1303921"/>
    <lineage>
        <taxon>Bacteria</taxon>
        <taxon>Pseudomonadati</taxon>
        <taxon>Pseudomonadota</taxon>
        <taxon>Gammaproteobacteria</taxon>
        <taxon>sulfur-oxidizing symbionts</taxon>
    </lineage>
</organism>
<dbReference type="KEGG" id="ebh:BSEPE_0118"/>
<feature type="domain" description="ATPase AAA-type core" evidence="1">
    <location>
        <begin position="25"/>
        <end position="293"/>
    </location>
</feature>
<dbReference type="Gene3D" id="3.40.50.300">
    <property type="entry name" value="P-loop containing nucleotide triphosphate hydrolases"/>
    <property type="match status" value="1"/>
</dbReference>
<reference evidence="2 3" key="1">
    <citation type="journal article" date="2000" name="Mar. Ecol. Prog. Ser.">
        <title>Phylogenetic characterization of endosymbionts in three hydrothermal vent mussels: influence on host distributions.</title>
        <authorList>
            <person name="Fujiwara Y."/>
            <person name="Takai K."/>
            <person name="Uematsu K."/>
            <person name="Tsuchida S."/>
            <person name="Hunt J.C."/>
            <person name="Hashimoto J."/>
        </authorList>
    </citation>
    <scope>NUCLEOTIDE SEQUENCE [LARGE SCALE GENOMIC DNA]</scope>
    <source>
        <strain evidence="2 3">Myojin Knoll</strain>
    </source>
</reference>
<reference evidence="2 3" key="2">
    <citation type="journal article" date="2016" name="ISME J.">
        <title>Heterogeneous composition of key metabolic gene clusters in a vent mussel symbiont population.</title>
        <authorList>
            <person name="Ikuta T."/>
            <person name="Takaki Y."/>
            <person name="Nagai Y."/>
            <person name="Shimamura S."/>
            <person name="Tsuda M."/>
            <person name="Kawagucci S."/>
            <person name="Aoki Y."/>
            <person name="Inoue K."/>
            <person name="Teruya M."/>
            <person name="Satou K."/>
            <person name="Teruya K."/>
            <person name="Shimoji M."/>
            <person name="Tamotsu H."/>
            <person name="Hirano T."/>
            <person name="Maruyama T."/>
            <person name="Yoshida T."/>
        </authorList>
    </citation>
    <scope>NUCLEOTIDE SEQUENCE [LARGE SCALE GENOMIC DNA]</scope>
    <source>
        <strain evidence="2 3">Myojin Knoll</strain>
    </source>
</reference>
<gene>
    <name evidence="2" type="ORF">BSEPE_0118</name>
</gene>
<dbReference type="Proteomes" id="UP000067399">
    <property type="component" value="Chromosome"/>
</dbReference>
<dbReference type="GO" id="GO:0006302">
    <property type="term" value="P:double-strand break repair"/>
    <property type="evidence" value="ECO:0007669"/>
    <property type="project" value="TreeGrafter"/>
</dbReference>
<protein>
    <submittedName>
        <fullName evidence="2">SMC domain protein</fullName>
    </submittedName>
</protein>
<dbReference type="Pfam" id="PF13304">
    <property type="entry name" value="AAA_21"/>
    <property type="match status" value="1"/>
</dbReference>
<dbReference type="InterPro" id="IPR027417">
    <property type="entry name" value="P-loop_NTPase"/>
</dbReference>